<comment type="caution">
    <text evidence="3">The sequence shown here is derived from an EMBL/GenBank/DDBJ whole genome shotgun (WGS) entry which is preliminary data.</text>
</comment>
<dbReference type="PANTHER" id="PTHR34473:SF2">
    <property type="entry name" value="UPF0699 TRANSMEMBRANE PROTEIN YDBT"/>
    <property type="match status" value="1"/>
</dbReference>
<dbReference type="InterPro" id="IPR005182">
    <property type="entry name" value="YdbS-like_PH"/>
</dbReference>
<dbReference type="Proteomes" id="UP000481030">
    <property type="component" value="Unassembled WGS sequence"/>
</dbReference>
<dbReference type="AlphaFoldDB" id="A0A6L3UXA1"/>
<dbReference type="RefSeq" id="WP_151537480.1">
    <property type="nucleotide sequence ID" value="NZ_WBOS01000027.1"/>
</dbReference>
<feature type="domain" description="YdbS-like PH" evidence="2">
    <location>
        <begin position="72"/>
        <end position="145"/>
    </location>
</feature>
<reference evidence="3 4" key="1">
    <citation type="journal article" date="2016" name="Antonie Van Leeuwenhoek">
        <title>Bacillus depressus sp. nov., isolated from soil of a sunflower field.</title>
        <authorList>
            <person name="Wei X."/>
            <person name="Xin D."/>
            <person name="Xin Y."/>
            <person name="Zhang H."/>
            <person name="Wang T."/>
            <person name="Zhang J."/>
        </authorList>
    </citation>
    <scope>NUCLEOTIDE SEQUENCE [LARGE SCALE GENOMIC DNA]</scope>
    <source>
        <strain evidence="3 4">BZ1</strain>
    </source>
</reference>
<dbReference type="OrthoDB" id="1750577at2"/>
<name>A0A6L3UXA1_9BACI</name>
<gene>
    <name evidence="3" type="ORF">F7731_24995</name>
</gene>
<protein>
    <submittedName>
        <fullName evidence="3">PH domain-containing protein</fullName>
    </submittedName>
</protein>
<feature type="transmembrane region" description="Helical" evidence="1">
    <location>
        <begin position="46"/>
        <end position="67"/>
    </location>
</feature>
<proteinExistence type="predicted"/>
<dbReference type="Pfam" id="PF03703">
    <property type="entry name" value="bPH_2"/>
    <property type="match status" value="1"/>
</dbReference>
<organism evidence="3 4">
    <name type="scientific">Cytobacillus depressus</name>
    <dbReference type="NCBI Taxonomy" id="1602942"/>
    <lineage>
        <taxon>Bacteria</taxon>
        <taxon>Bacillati</taxon>
        <taxon>Bacillota</taxon>
        <taxon>Bacilli</taxon>
        <taxon>Bacillales</taxon>
        <taxon>Bacillaceae</taxon>
        <taxon>Cytobacillus</taxon>
    </lineage>
</organism>
<keyword evidence="1" id="KW-1133">Transmembrane helix</keyword>
<feature type="transmembrane region" description="Helical" evidence="1">
    <location>
        <begin position="21"/>
        <end position="40"/>
    </location>
</feature>
<dbReference type="EMBL" id="WBOS01000027">
    <property type="protein sequence ID" value="KAB2328579.1"/>
    <property type="molecule type" value="Genomic_DNA"/>
</dbReference>
<keyword evidence="1" id="KW-0812">Transmembrane</keyword>
<evidence type="ECO:0000313" key="4">
    <source>
        <dbReference type="Proteomes" id="UP000481030"/>
    </source>
</evidence>
<evidence type="ECO:0000313" key="3">
    <source>
        <dbReference type="EMBL" id="KAB2328579.1"/>
    </source>
</evidence>
<dbReference type="PANTHER" id="PTHR34473">
    <property type="entry name" value="UPF0699 TRANSMEMBRANE PROTEIN YDBS"/>
    <property type="match status" value="1"/>
</dbReference>
<evidence type="ECO:0000256" key="1">
    <source>
        <dbReference type="SAM" id="Phobius"/>
    </source>
</evidence>
<sequence length="159" mass="18143">MVLEPQKRISEKGLTVWRISGAIHSLISLLVAGSIIGLTIVFDWPIWIIAIATLLFVIDAYVVVVLIPSLRWKRWRYEVRENEIELQHGIFVIKRTLVPMIRVQHVDTRQGPIMCKYELATVTVSTAATVHEIPALDLDEAEELRFFISKLARVADEDV</sequence>
<keyword evidence="1" id="KW-0472">Membrane</keyword>
<keyword evidence="4" id="KW-1185">Reference proteome</keyword>
<accession>A0A6L3UXA1</accession>
<evidence type="ECO:0000259" key="2">
    <source>
        <dbReference type="Pfam" id="PF03703"/>
    </source>
</evidence>